<evidence type="ECO:0000259" key="2">
    <source>
        <dbReference type="PROSITE" id="PS50948"/>
    </source>
</evidence>
<protein>
    <recommendedName>
        <fullName evidence="2">Apple domain-containing protein</fullName>
    </recommendedName>
</protein>
<dbReference type="Proteomes" id="UP000664169">
    <property type="component" value="Unassembled WGS sequence"/>
</dbReference>
<evidence type="ECO:0000313" key="4">
    <source>
        <dbReference type="Proteomes" id="UP000664169"/>
    </source>
</evidence>
<dbReference type="Gene3D" id="3.50.4.10">
    <property type="entry name" value="Hepatocyte Growth Factor"/>
    <property type="match status" value="1"/>
</dbReference>
<comment type="caution">
    <text evidence="3">The sequence shown here is derived from an EMBL/GenBank/DDBJ whole genome shotgun (WGS) entry which is preliminary data.</text>
</comment>
<dbReference type="OrthoDB" id="2019572at2759"/>
<dbReference type="EMBL" id="CAJPDQ010000049">
    <property type="protein sequence ID" value="CAF9932924.1"/>
    <property type="molecule type" value="Genomic_DNA"/>
</dbReference>
<keyword evidence="4" id="KW-1185">Reference proteome</keyword>
<feature type="signal peptide" evidence="1">
    <location>
        <begin position="1"/>
        <end position="17"/>
    </location>
</feature>
<dbReference type="InterPro" id="IPR003609">
    <property type="entry name" value="Pan_app"/>
</dbReference>
<reference evidence="3" key="1">
    <citation type="submission" date="2021-03" db="EMBL/GenBank/DDBJ databases">
        <authorList>
            <person name="Tagirdzhanova G."/>
        </authorList>
    </citation>
    <scope>NUCLEOTIDE SEQUENCE</scope>
</reference>
<dbReference type="Pfam" id="PF00024">
    <property type="entry name" value="PAN_1"/>
    <property type="match status" value="1"/>
</dbReference>
<name>A0A8H3G198_9LECA</name>
<keyword evidence="1" id="KW-0732">Signal</keyword>
<proteinExistence type="predicted"/>
<accession>A0A8H3G198</accession>
<evidence type="ECO:0000313" key="3">
    <source>
        <dbReference type="EMBL" id="CAF9932924.1"/>
    </source>
</evidence>
<dbReference type="AlphaFoldDB" id="A0A8H3G198"/>
<evidence type="ECO:0000256" key="1">
    <source>
        <dbReference type="SAM" id="SignalP"/>
    </source>
</evidence>
<feature type="domain" description="Apple" evidence="2">
    <location>
        <begin position="32"/>
        <end position="116"/>
    </location>
</feature>
<dbReference type="Gene3D" id="2.60.120.260">
    <property type="entry name" value="Galactose-binding domain-like"/>
    <property type="match status" value="1"/>
</dbReference>
<organism evidence="3 4">
    <name type="scientific">Gomphillus americanus</name>
    <dbReference type="NCBI Taxonomy" id="1940652"/>
    <lineage>
        <taxon>Eukaryota</taxon>
        <taxon>Fungi</taxon>
        <taxon>Dikarya</taxon>
        <taxon>Ascomycota</taxon>
        <taxon>Pezizomycotina</taxon>
        <taxon>Lecanoromycetes</taxon>
        <taxon>OSLEUM clade</taxon>
        <taxon>Ostropomycetidae</taxon>
        <taxon>Ostropales</taxon>
        <taxon>Graphidaceae</taxon>
        <taxon>Gomphilloideae</taxon>
        <taxon>Gomphillus</taxon>
    </lineage>
</organism>
<sequence>MHRVLFLLLNSTIAALAAPAATSATSANPADCTAAYVTVNGKHAAVQCGVDHPGGDYKSASASSLQACETICATDSGQCLTAQYAPARKTCYLKDGVHAGVHKTTTNSIIFYTRFTPVPIPPNDTSKGCASAAPPNPWLLNGGFENGFQDTEGPGYGSTGSGAVILNNVAFEGCKSYSIYPTTAAVSGNTRYTSFGIDYFGLSVGGQYNFTLTFGRPTPNITNYTAPLVQAIMQNGIYYWDHLCGAKDTPPCTVVGTGGARGQTTVPQFTAQTTSGILYFRIYWTDVGNDTVLLDDVRIQPM</sequence>
<feature type="chain" id="PRO_5034023110" description="Apple domain-containing protein" evidence="1">
    <location>
        <begin position="18"/>
        <end position="302"/>
    </location>
</feature>
<gene>
    <name evidence="3" type="ORF">GOMPHAMPRED_006705</name>
</gene>
<dbReference type="PROSITE" id="PS50948">
    <property type="entry name" value="PAN"/>
    <property type="match status" value="1"/>
</dbReference>